<dbReference type="GO" id="GO:0008270">
    <property type="term" value="F:zinc ion binding"/>
    <property type="evidence" value="ECO:0007669"/>
    <property type="project" value="UniProtKB-KW"/>
</dbReference>
<reference evidence="9" key="2">
    <citation type="submission" date="2016-02" db="EMBL/GenBank/DDBJ databases">
        <title>Genome sequencing of Aspergillus luchuensis NBRC 4314.</title>
        <authorList>
            <person name="Yamada O."/>
        </authorList>
    </citation>
    <scope>NUCLEOTIDE SEQUENCE [LARGE SCALE GENOMIC DNA]</scope>
    <source>
        <strain evidence="9">RIB 2604</strain>
    </source>
</reference>
<sequence length="350" mass="39893">MAQSTISFAGALKDQLDYLIGMSIFTNARPFSLFDDIYLRRLLRKLNPDYTPPDRHRISGDTLGKCYERQRILVLQELRNTRYLNITINETTNITNDRMVTLSFNLRDKSLFYCLENFGDCVFDAQAVADWIYSKMESFLAAEGSNAGDDVPLPSNIISALDKVIEKYAGEGGVNSFYYFRNKEEGFYAPDIWKQKRPLDFWLRAKDMAPDLAQFAIRLFNTTANSVAAERTFGAMKLQHTKLLNHLNPKQTERLVFLHMNTRALEAAEGKGNKDIDLVEPDILDQEEMARTQIFQDTTLLDDQVETPRSNDHEADAARSLPLAPPQVLGKRPWEAQASEPIPKRKLASV</sequence>
<keyword evidence="3" id="KW-0863">Zinc-finger</keyword>
<dbReference type="InterPro" id="IPR012337">
    <property type="entry name" value="RNaseH-like_sf"/>
</dbReference>
<evidence type="ECO:0000313" key="8">
    <source>
        <dbReference type="EMBL" id="GAT20826.1"/>
    </source>
</evidence>
<gene>
    <name evidence="8" type="ORF">RIB2604_00803040</name>
</gene>
<dbReference type="GO" id="GO:0046983">
    <property type="term" value="F:protein dimerization activity"/>
    <property type="evidence" value="ECO:0007669"/>
    <property type="project" value="InterPro"/>
</dbReference>
<keyword evidence="2" id="KW-0479">Metal-binding</keyword>
<dbReference type="InterPro" id="IPR052035">
    <property type="entry name" value="ZnF_BED_domain_contain"/>
</dbReference>
<evidence type="ECO:0000256" key="6">
    <source>
        <dbReference type="SAM" id="MobiDB-lite"/>
    </source>
</evidence>
<dbReference type="SUPFAM" id="SSF53098">
    <property type="entry name" value="Ribonuclease H-like"/>
    <property type="match status" value="1"/>
</dbReference>
<dbReference type="GO" id="GO:0005634">
    <property type="term" value="C:nucleus"/>
    <property type="evidence" value="ECO:0007669"/>
    <property type="project" value="UniProtKB-SubCell"/>
</dbReference>
<evidence type="ECO:0000256" key="3">
    <source>
        <dbReference type="ARBA" id="ARBA00022771"/>
    </source>
</evidence>
<comment type="caution">
    <text evidence="8">The sequence shown here is derived from an EMBL/GenBank/DDBJ whole genome shotgun (WGS) entry which is preliminary data.</text>
</comment>
<dbReference type="Proteomes" id="UP000075230">
    <property type="component" value="Unassembled WGS sequence"/>
</dbReference>
<proteinExistence type="predicted"/>
<dbReference type="EMBL" id="BCWF01000008">
    <property type="protein sequence ID" value="GAT20826.1"/>
    <property type="molecule type" value="Genomic_DNA"/>
</dbReference>
<keyword evidence="5" id="KW-0539">Nucleus</keyword>
<keyword evidence="4" id="KW-0862">Zinc</keyword>
<dbReference type="Pfam" id="PF05699">
    <property type="entry name" value="Dimer_Tnp_hAT"/>
    <property type="match status" value="1"/>
</dbReference>
<evidence type="ECO:0000259" key="7">
    <source>
        <dbReference type="Pfam" id="PF05699"/>
    </source>
</evidence>
<organism evidence="8 9">
    <name type="scientific">Aspergillus kawachii</name>
    <name type="common">White koji mold</name>
    <name type="synonym">Aspergillus awamori var. kawachi</name>
    <dbReference type="NCBI Taxonomy" id="1069201"/>
    <lineage>
        <taxon>Eukaryota</taxon>
        <taxon>Fungi</taxon>
        <taxon>Dikarya</taxon>
        <taxon>Ascomycota</taxon>
        <taxon>Pezizomycotina</taxon>
        <taxon>Eurotiomycetes</taxon>
        <taxon>Eurotiomycetidae</taxon>
        <taxon>Eurotiales</taxon>
        <taxon>Aspergillaceae</taxon>
        <taxon>Aspergillus</taxon>
        <taxon>Aspergillus subgen. Circumdati</taxon>
    </lineage>
</organism>
<feature type="region of interest" description="Disordered" evidence="6">
    <location>
        <begin position="301"/>
        <end position="350"/>
    </location>
</feature>
<accession>A0A146F418</accession>
<dbReference type="InterPro" id="IPR008906">
    <property type="entry name" value="HATC_C_dom"/>
</dbReference>
<protein>
    <recommendedName>
        <fullName evidence="7">HAT C-terminal dimerisation domain-containing protein</fullName>
    </recommendedName>
</protein>
<reference evidence="8 9" key="1">
    <citation type="journal article" date="2016" name="DNA Res.">
        <title>Genome sequence of Aspergillus luchuensis NBRC 4314.</title>
        <authorList>
            <person name="Yamada O."/>
            <person name="Machida M."/>
            <person name="Hosoyama A."/>
            <person name="Goto M."/>
            <person name="Takahashi T."/>
            <person name="Futagami T."/>
            <person name="Yamagata Y."/>
            <person name="Takeuchi M."/>
            <person name="Kobayashi T."/>
            <person name="Koike H."/>
            <person name="Abe K."/>
            <person name="Asai K."/>
            <person name="Arita M."/>
            <person name="Fujita N."/>
            <person name="Fukuda K."/>
            <person name="Higa K."/>
            <person name="Horikawa H."/>
            <person name="Ishikawa T."/>
            <person name="Jinno K."/>
            <person name="Kato Y."/>
            <person name="Kirimura K."/>
            <person name="Mizutani O."/>
            <person name="Nakasone K."/>
            <person name="Sano M."/>
            <person name="Shiraishi Y."/>
            <person name="Tsukahara M."/>
            <person name="Gomi K."/>
        </authorList>
    </citation>
    <scope>NUCLEOTIDE SEQUENCE [LARGE SCALE GENOMIC DNA]</scope>
    <source>
        <strain evidence="8 9">RIB 2604</strain>
    </source>
</reference>
<evidence type="ECO:0000256" key="5">
    <source>
        <dbReference type="ARBA" id="ARBA00023242"/>
    </source>
</evidence>
<feature type="domain" description="HAT C-terminal dimerisation" evidence="7">
    <location>
        <begin position="191"/>
        <end position="260"/>
    </location>
</feature>
<name>A0A146F418_ASPKA</name>
<evidence type="ECO:0000256" key="2">
    <source>
        <dbReference type="ARBA" id="ARBA00022723"/>
    </source>
</evidence>
<evidence type="ECO:0000256" key="1">
    <source>
        <dbReference type="ARBA" id="ARBA00004123"/>
    </source>
</evidence>
<dbReference type="PANTHER" id="PTHR46481">
    <property type="entry name" value="ZINC FINGER BED DOMAIN-CONTAINING PROTEIN 4"/>
    <property type="match status" value="1"/>
</dbReference>
<comment type="subcellular location">
    <subcellularLocation>
        <location evidence="1">Nucleus</location>
    </subcellularLocation>
</comment>
<dbReference type="PANTHER" id="PTHR46481:SF10">
    <property type="entry name" value="ZINC FINGER BED DOMAIN-CONTAINING PROTEIN 39"/>
    <property type="match status" value="1"/>
</dbReference>
<dbReference type="AlphaFoldDB" id="A0A146F418"/>
<evidence type="ECO:0000256" key="4">
    <source>
        <dbReference type="ARBA" id="ARBA00022833"/>
    </source>
</evidence>
<evidence type="ECO:0000313" key="9">
    <source>
        <dbReference type="Proteomes" id="UP000075230"/>
    </source>
</evidence>